<gene>
    <name evidence="1" type="ORF">LMH87_000403</name>
</gene>
<dbReference type="GeneID" id="80887562"/>
<dbReference type="Proteomes" id="UP001144673">
    <property type="component" value="Chromosome 6"/>
</dbReference>
<name>A0A9W8QEG2_AKAMU</name>
<sequence length="67" mass="7327">MVKQRLIQAQNGAKIQLKSPEVQCITAGSQRRLRAPAAHLHHRLLQPSPECLACHPSPPLRSPSIGC</sequence>
<evidence type="ECO:0000313" key="2">
    <source>
        <dbReference type="Proteomes" id="UP001144673"/>
    </source>
</evidence>
<comment type="caution">
    <text evidence="1">The sequence shown here is derived from an EMBL/GenBank/DDBJ whole genome shotgun (WGS) entry which is preliminary data.</text>
</comment>
<reference evidence="1" key="1">
    <citation type="journal article" date="2023" name="Access Microbiol">
        <title>De-novo genome assembly for Akanthomyces muscarius, a biocontrol agent of insect agricultural pests.</title>
        <authorList>
            <person name="Erdos Z."/>
            <person name="Studholme D.J."/>
            <person name="Raymond B."/>
            <person name="Sharma M."/>
        </authorList>
    </citation>
    <scope>NUCLEOTIDE SEQUENCE</scope>
    <source>
        <strain evidence="1">Ve6</strain>
    </source>
</reference>
<accession>A0A9W8QEG2</accession>
<dbReference type="AlphaFoldDB" id="A0A9W8QEG2"/>
<evidence type="ECO:0000313" key="1">
    <source>
        <dbReference type="EMBL" id="KAJ4155144.1"/>
    </source>
</evidence>
<keyword evidence="2" id="KW-1185">Reference proteome</keyword>
<dbReference type="RefSeq" id="XP_056055268.1">
    <property type="nucleotide sequence ID" value="XM_056198305.1"/>
</dbReference>
<organism evidence="1 2">
    <name type="scientific">Akanthomyces muscarius</name>
    <name type="common">Entomopathogenic fungus</name>
    <name type="synonym">Lecanicillium muscarium</name>
    <dbReference type="NCBI Taxonomy" id="2231603"/>
    <lineage>
        <taxon>Eukaryota</taxon>
        <taxon>Fungi</taxon>
        <taxon>Dikarya</taxon>
        <taxon>Ascomycota</taxon>
        <taxon>Pezizomycotina</taxon>
        <taxon>Sordariomycetes</taxon>
        <taxon>Hypocreomycetidae</taxon>
        <taxon>Hypocreales</taxon>
        <taxon>Cordycipitaceae</taxon>
        <taxon>Akanthomyces</taxon>
    </lineage>
</organism>
<dbReference type="EMBL" id="JAJHUN010000007">
    <property type="protein sequence ID" value="KAJ4155144.1"/>
    <property type="molecule type" value="Genomic_DNA"/>
</dbReference>
<proteinExistence type="predicted"/>
<dbReference type="KEGG" id="amus:LMH87_000403"/>
<protein>
    <submittedName>
        <fullName evidence="1">Uncharacterized protein</fullName>
    </submittedName>
</protein>